<reference evidence="7" key="1">
    <citation type="submission" date="2020-05" db="EMBL/GenBank/DDBJ databases">
        <authorList>
            <person name="Chiriac C."/>
            <person name="Salcher M."/>
            <person name="Ghai R."/>
            <person name="Kavagutti S V."/>
        </authorList>
    </citation>
    <scope>NUCLEOTIDE SEQUENCE</scope>
</reference>
<dbReference type="EMBL" id="CAFBMC010000019">
    <property type="protein sequence ID" value="CAB4893159.1"/>
    <property type="molecule type" value="Genomic_DNA"/>
</dbReference>
<dbReference type="Gene3D" id="4.10.640.10">
    <property type="entry name" value="Ribosomal protein S18"/>
    <property type="match status" value="1"/>
</dbReference>
<proteinExistence type="inferred from homology"/>
<dbReference type="InterPro" id="IPR001648">
    <property type="entry name" value="Ribosomal_bS18"/>
</dbReference>
<dbReference type="PANTHER" id="PTHR13479">
    <property type="entry name" value="30S RIBOSOMAL PROTEIN S18"/>
    <property type="match status" value="1"/>
</dbReference>
<dbReference type="NCBIfam" id="TIGR00165">
    <property type="entry name" value="S18"/>
    <property type="match status" value="1"/>
</dbReference>
<dbReference type="Pfam" id="PF01084">
    <property type="entry name" value="Ribosomal_S18"/>
    <property type="match status" value="1"/>
</dbReference>
<evidence type="ECO:0000256" key="6">
    <source>
        <dbReference type="SAM" id="MobiDB-lite"/>
    </source>
</evidence>
<evidence type="ECO:0000313" key="7">
    <source>
        <dbReference type="EMBL" id="CAB4893159.1"/>
    </source>
</evidence>
<dbReference type="GO" id="GO:0006412">
    <property type="term" value="P:translation"/>
    <property type="evidence" value="ECO:0007669"/>
    <property type="project" value="InterPro"/>
</dbReference>
<dbReference type="GO" id="GO:0070181">
    <property type="term" value="F:small ribosomal subunit rRNA binding"/>
    <property type="evidence" value="ECO:0007669"/>
    <property type="project" value="TreeGrafter"/>
</dbReference>
<gene>
    <name evidence="7" type="ORF">UFOPK3495_00523</name>
</gene>
<evidence type="ECO:0000256" key="4">
    <source>
        <dbReference type="ARBA" id="ARBA00022980"/>
    </source>
</evidence>
<feature type="region of interest" description="Disordered" evidence="6">
    <location>
        <begin position="1"/>
        <end position="23"/>
    </location>
</feature>
<sequence length="92" mass="10570">MAPRDNDRDKKRAPARGKDDKLPKRKDCVFCRGEIKGIDYKDTNLLRKFISDRGKIRARRVTGNCTQHQRDIANAVKNAREVALLPYTSTAR</sequence>
<dbReference type="InterPro" id="IPR018275">
    <property type="entry name" value="Ribosomal_bS18_CS"/>
</dbReference>
<dbReference type="AlphaFoldDB" id="A0A6J7FLA5"/>
<keyword evidence="2" id="KW-0699">rRNA-binding</keyword>
<dbReference type="GO" id="GO:0022627">
    <property type="term" value="C:cytosolic small ribosomal subunit"/>
    <property type="evidence" value="ECO:0007669"/>
    <property type="project" value="TreeGrafter"/>
</dbReference>
<keyword evidence="5" id="KW-0687">Ribonucleoprotein</keyword>
<accession>A0A6J7FLA5</accession>
<name>A0A6J7FLA5_9ZZZZ</name>
<evidence type="ECO:0000256" key="2">
    <source>
        <dbReference type="ARBA" id="ARBA00022730"/>
    </source>
</evidence>
<protein>
    <submittedName>
        <fullName evidence="7">Unannotated protein</fullName>
    </submittedName>
</protein>
<dbReference type="HAMAP" id="MF_00270">
    <property type="entry name" value="Ribosomal_bS18"/>
    <property type="match status" value="1"/>
</dbReference>
<evidence type="ECO:0000256" key="3">
    <source>
        <dbReference type="ARBA" id="ARBA00022884"/>
    </source>
</evidence>
<dbReference type="PROSITE" id="PS00057">
    <property type="entry name" value="RIBOSOMAL_S18"/>
    <property type="match status" value="1"/>
</dbReference>
<keyword evidence="4" id="KW-0689">Ribosomal protein</keyword>
<dbReference type="GO" id="GO:0003735">
    <property type="term" value="F:structural constituent of ribosome"/>
    <property type="evidence" value="ECO:0007669"/>
    <property type="project" value="InterPro"/>
</dbReference>
<dbReference type="FunFam" id="4.10.640.10:FF:000004">
    <property type="entry name" value="30S ribosomal protein S18"/>
    <property type="match status" value="1"/>
</dbReference>
<dbReference type="PANTHER" id="PTHR13479:SF62">
    <property type="entry name" value="SMALL RIBOSOMAL SUBUNIT PROTEIN BS18A"/>
    <property type="match status" value="1"/>
</dbReference>
<dbReference type="PRINTS" id="PR00974">
    <property type="entry name" value="RIBOSOMALS18"/>
</dbReference>
<evidence type="ECO:0000256" key="5">
    <source>
        <dbReference type="ARBA" id="ARBA00023274"/>
    </source>
</evidence>
<dbReference type="SUPFAM" id="SSF46911">
    <property type="entry name" value="Ribosomal protein S18"/>
    <property type="match status" value="1"/>
</dbReference>
<keyword evidence="3" id="KW-0694">RNA-binding</keyword>
<organism evidence="7">
    <name type="scientific">freshwater metagenome</name>
    <dbReference type="NCBI Taxonomy" id="449393"/>
    <lineage>
        <taxon>unclassified sequences</taxon>
        <taxon>metagenomes</taxon>
        <taxon>ecological metagenomes</taxon>
    </lineage>
</organism>
<evidence type="ECO:0000256" key="1">
    <source>
        <dbReference type="ARBA" id="ARBA00005589"/>
    </source>
</evidence>
<comment type="similarity">
    <text evidence="1">Belongs to the bacterial ribosomal protein bS18 family.</text>
</comment>
<dbReference type="InterPro" id="IPR036870">
    <property type="entry name" value="Ribosomal_bS18_sf"/>
</dbReference>